<keyword evidence="3" id="KW-0963">Cytoplasm</keyword>
<keyword evidence="5" id="KW-0966">Cell projection</keyword>
<name>A0AA36NAN6_9DINO</name>
<evidence type="ECO:0000256" key="6">
    <source>
        <dbReference type="SAM" id="MobiDB-lite"/>
    </source>
</evidence>
<evidence type="ECO:0000256" key="5">
    <source>
        <dbReference type="ARBA" id="ARBA00023273"/>
    </source>
</evidence>
<proteinExistence type="predicted"/>
<keyword evidence="10" id="KW-1185">Reference proteome</keyword>
<dbReference type="AlphaFoldDB" id="A0AA36NAN6"/>
<organism evidence="9 10">
    <name type="scientific">Effrenium voratum</name>
    <dbReference type="NCBI Taxonomy" id="2562239"/>
    <lineage>
        <taxon>Eukaryota</taxon>
        <taxon>Sar</taxon>
        <taxon>Alveolata</taxon>
        <taxon>Dinophyceae</taxon>
        <taxon>Suessiales</taxon>
        <taxon>Symbiodiniaceae</taxon>
        <taxon>Effrenium</taxon>
    </lineage>
</organism>
<feature type="domain" description="HYDIN/VesB/CFA65-like Ig-like" evidence="8">
    <location>
        <begin position="831"/>
        <end position="931"/>
    </location>
</feature>
<evidence type="ECO:0000256" key="3">
    <source>
        <dbReference type="ARBA" id="ARBA00022490"/>
    </source>
</evidence>
<dbReference type="Proteomes" id="UP001178507">
    <property type="component" value="Unassembled WGS sequence"/>
</dbReference>
<dbReference type="GO" id="GO:0005930">
    <property type="term" value="C:axoneme"/>
    <property type="evidence" value="ECO:0007669"/>
    <property type="project" value="TreeGrafter"/>
</dbReference>
<evidence type="ECO:0000313" key="9">
    <source>
        <dbReference type="EMBL" id="CAJ1398929.1"/>
    </source>
</evidence>
<dbReference type="PANTHER" id="PTHR23053:SF0">
    <property type="entry name" value="HYDROCEPHALUS-INDUCING PROTEIN HOMOLOG"/>
    <property type="match status" value="1"/>
</dbReference>
<feature type="region of interest" description="Disordered" evidence="6">
    <location>
        <begin position="630"/>
        <end position="655"/>
    </location>
</feature>
<dbReference type="Pfam" id="PF22544">
    <property type="entry name" value="HYDIN_VesB_CFA65-like_Ig"/>
    <property type="match status" value="2"/>
</dbReference>
<dbReference type="InterPro" id="IPR033305">
    <property type="entry name" value="Hydin-like"/>
</dbReference>
<dbReference type="InterPro" id="IPR013783">
    <property type="entry name" value="Ig-like_fold"/>
</dbReference>
<dbReference type="EMBL" id="CAUJNA010003316">
    <property type="protein sequence ID" value="CAJ1398929.1"/>
    <property type="molecule type" value="Genomic_DNA"/>
</dbReference>
<evidence type="ECO:0000256" key="4">
    <source>
        <dbReference type="ARBA" id="ARBA00023069"/>
    </source>
</evidence>
<evidence type="ECO:0000259" key="7">
    <source>
        <dbReference type="Pfam" id="PF22494"/>
    </source>
</evidence>
<dbReference type="InterPro" id="IPR055188">
    <property type="entry name" value="Choice_anch_I"/>
</dbReference>
<feature type="domain" description="Choice-of-anchor I" evidence="7">
    <location>
        <begin position="180"/>
        <end position="586"/>
    </location>
</feature>
<comment type="caution">
    <text evidence="9">The sequence shown here is derived from an EMBL/GenBank/DDBJ whole genome shotgun (WGS) entry which is preliminary data.</text>
</comment>
<dbReference type="SUPFAM" id="SSF50956">
    <property type="entry name" value="Thermostable phytase (3-phytase)"/>
    <property type="match status" value="1"/>
</dbReference>
<accession>A0AA36NAN6</accession>
<gene>
    <name evidence="9" type="ORF">EVOR1521_LOCUS22577</name>
</gene>
<evidence type="ECO:0000256" key="1">
    <source>
        <dbReference type="ARBA" id="ARBA00004138"/>
    </source>
</evidence>
<dbReference type="SUPFAM" id="SSF75011">
    <property type="entry name" value="3-carboxy-cis,cis-mucoante lactonizing enzyme"/>
    <property type="match status" value="1"/>
</dbReference>
<dbReference type="PANTHER" id="PTHR23053">
    <property type="entry name" value="DLEC1 DELETED IN LUNG AND ESOPHAGEAL CANCER 1"/>
    <property type="match status" value="1"/>
</dbReference>
<evidence type="ECO:0000259" key="8">
    <source>
        <dbReference type="Pfam" id="PF22544"/>
    </source>
</evidence>
<reference evidence="9" key="1">
    <citation type="submission" date="2023-08" db="EMBL/GenBank/DDBJ databases">
        <authorList>
            <person name="Chen Y."/>
            <person name="Shah S."/>
            <person name="Dougan E. K."/>
            <person name="Thang M."/>
            <person name="Chan C."/>
        </authorList>
    </citation>
    <scope>NUCLEOTIDE SEQUENCE</scope>
</reference>
<dbReference type="InterPro" id="IPR053879">
    <property type="entry name" value="HYDIN_VesB_CFA65-like_Ig"/>
</dbReference>
<comment type="subcellular location">
    <subcellularLocation>
        <location evidence="1">Cell projection</location>
        <location evidence="1">Cilium</location>
    </subcellularLocation>
    <subcellularLocation>
        <location evidence="2">Cytoplasm</location>
    </subcellularLocation>
</comment>
<sequence length="1263" mass="135770">MPYAQHTSEIGVEPREGQLAPHEEREIRFSFKSARAAQFKSTLQLESRDVEGLNSWQQAAKISVAAESFAVDAVIEPDPREVPLDFGTVLVHSSAQRIFEILNRGRFPVRPAPSTRPDSRASDAMLVLLATLALAAARPRQLGGTPSMDTAADYSAPSSFAMVSRVYIPYDTEATSLAFGMGAAEQIAYDHMQKYAYAVSEQGVLNVIDWNDPSNPAVQSSLAYDFQGEKLTDIEICADKRVIFVGAGASTKTDNGRVHILTTVQRSSPAAPTSIGNLEAGPLPDMILPNSDCTKLAVANEGEAIYKNGLTDPAGSAMIFESSDWSNVANVVKHTVTFDSYTDSQLIQNGVHLPLSYDAMVYWDDNSYVASTVDFASARSSYSAATNLEPEYLAWSGDDSTLFVNLQENNAVAIINVPSTGSPSLTKITGLGLKDYTTIPIDLKKDQACTLATYAGLKSLRLPDSIQAVEVDGKTYLLTANEGDDVSYGDWEEKMKLKDVVESDGTPDKDMINMTITAAAASAAQAVHTATDGLRITIGSTAVDYSDPLAPEIQHIVAFGGRGISIYEHTGGDLSLTWDSGSEFETQQCAHFPWAHNGIQDEEFSPVNGTLWTTDAGIRGTLEEMAQECNDGGDGKPGACPLGQTVDERSEKDGPAPEAIVAGKACGSLLAVTATEKQSTIFVYDISNINSPTLLFVKQLSPSSETKNPGVAYADRSLGEIDPEAMIFLDAAHSPSGKAGVMVGGYELAIRRGLRELLQIDQPKEELQPGERKAITVTCTPGRVFEASSEGIALQIFDQLSGESVDHRIPPMRVALTAVYNTFQVTPPRGLNFGPVEKGETQTRSFTIRNNGIFAFNWSLFDWADPPSFGEDGQPPLSKNPVAAGPFNVKPTSGKLDPDEDVQVQVTFEAAGDEDYDSKIAIWVDGVQGEPSPDAGQLAGCSSYLLTGQSCVPGINTTDLQTVFEEQFFTRTLEDAIAIAGRLDVRVFSEADQIFHFGPVLVKERGVGTSQPTSPTAQPPEFGVTENLRLTNPKAVPCKVQLSIKPREGSDVAGSSDAFEVFPQELVISPHDSRQIQVKFTPNHLASFGAVLEAVVPQGTDPSSNYLSFELRGDGAVPSVSLQGPRLFGDEGGELDMGKLALFRRNEVQMALRNDGLLPATVRVDFAHSQNFTVACPSSVSLNKGESRSFQVRFHPHAIGKVKADLGIRTLGNPFEDVTIQLEGEGHSNEVCWELSDVRRAGGVFGMRGRLEPHAGLRAALAG</sequence>
<dbReference type="GO" id="GO:1904158">
    <property type="term" value="P:axonemal central apparatus assembly"/>
    <property type="evidence" value="ECO:0007669"/>
    <property type="project" value="TreeGrafter"/>
</dbReference>
<dbReference type="Gene3D" id="2.60.40.10">
    <property type="entry name" value="Immunoglobulins"/>
    <property type="match status" value="3"/>
</dbReference>
<feature type="compositionally biased region" description="Basic and acidic residues" evidence="6">
    <location>
        <begin position="646"/>
        <end position="655"/>
    </location>
</feature>
<keyword evidence="4" id="KW-0969">Cilium</keyword>
<evidence type="ECO:0000256" key="2">
    <source>
        <dbReference type="ARBA" id="ARBA00004496"/>
    </source>
</evidence>
<feature type="region of interest" description="Disordered" evidence="6">
    <location>
        <begin position="1"/>
        <end position="22"/>
    </location>
</feature>
<dbReference type="Pfam" id="PF22494">
    <property type="entry name" value="choice_anch_I"/>
    <property type="match status" value="1"/>
</dbReference>
<feature type="domain" description="HYDIN/VesB/CFA65-like Ig-like" evidence="8">
    <location>
        <begin position="1134"/>
        <end position="1224"/>
    </location>
</feature>
<evidence type="ECO:0000313" key="10">
    <source>
        <dbReference type="Proteomes" id="UP001178507"/>
    </source>
</evidence>
<feature type="compositionally biased region" description="Basic and acidic residues" evidence="6">
    <location>
        <begin position="12"/>
        <end position="22"/>
    </location>
</feature>
<dbReference type="GO" id="GO:0003341">
    <property type="term" value="P:cilium movement"/>
    <property type="evidence" value="ECO:0007669"/>
    <property type="project" value="TreeGrafter"/>
</dbReference>
<protein>
    <submittedName>
        <fullName evidence="9">Uncharacterized protein</fullName>
    </submittedName>
</protein>